<dbReference type="Proteomes" id="UP000652761">
    <property type="component" value="Unassembled WGS sequence"/>
</dbReference>
<dbReference type="EMBL" id="NMUH01003028">
    <property type="protein sequence ID" value="MQM03410.1"/>
    <property type="molecule type" value="Genomic_DNA"/>
</dbReference>
<evidence type="ECO:0000313" key="1">
    <source>
        <dbReference type="EMBL" id="MQM03410.1"/>
    </source>
</evidence>
<name>A0A843WKX8_COLES</name>
<accession>A0A843WKX8</accession>
<organism evidence="1 2">
    <name type="scientific">Colocasia esculenta</name>
    <name type="common">Wild taro</name>
    <name type="synonym">Arum esculentum</name>
    <dbReference type="NCBI Taxonomy" id="4460"/>
    <lineage>
        <taxon>Eukaryota</taxon>
        <taxon>Viridiplantae</taxon>
        <taxon>Streptophyta</taxon>
        <taxon>Embryophyta</taxon>
        <taxon>Tracheophyta</taxon>
        <taxon>Spermatophyta</taxon>
        <taxon>Magnoliopsida</taxon>
        <taxon>Liliopsida</taxon>
        <taxon>Araceae</taxon>
        <taxon>Aroideae</taxon>
        <taxon>Colocasieae</taxon>
        <taxon>Colocasia</taxon>
    </lineage>
</organism>
<gene>
    <name evidence="1" type="ORF">Taro_036192</name>
</gene>
<protein>
    <submittedName>
        <fullName evidence="1">Uncharacterized protein</fullName>
    </submittedName>
</protein>
<sequence length="33" mass="3339">MIRARGAGCSCCCAACVASVVARCGAPGRLRRI</sequence>
<reference evidence="1" key="1">
    <citation type="submission" date="2017-07" db="EMBL/GenBank/DDBJ databases">
        <title>Taro Niue Genome Assembly and Annotation.</title>
        <authorList>
            <person name="Atibalentja N."/>
            <person name="Keating K."/>
            <person name="Fields C.J."/>
        </authorList>
    </citation>
    <scope>NUCLEOTIDE SEQUENCE</scope>
    <source>
        <strain evidence="1">Niue_2</strain>
        <tissue evidence="1">Leaf</tissue>
    </source>
</reference>
<comment type="caution">
    <text evidence="1">The sequence shown here is derived from an EMBL/GenBank/DDBJ whole genome shotgun (WGS) entry which is preliminary data.</text>
</comment>
<proteinExistence type="predicted"/>
<dbReference type="AlphaFoldDB" id="A0A843WKX8"/>
<evidence type="ECO:0000313" key="2">
    <source>
        <dbReference type="Proteomes" id="UP000652761"/>
    </source>
</evidence>
<keyword evidence="2" id="KW-1185">Reference proteome</keyword>